<evidence type="ECO:0000313" key="3">
    <source>
        <dbReference type="Proteomes" id="UP000253141"/>
    </source>
</evidence>
<comment type="caution">
    <text evidence="2">The sequence shown here is derived from an EMBL/GenBank/DDBJ whole genome shotgun (WGS) entry which is preliminary data.</text>
</comment>
<dbReference type="InterPro" id="IPR049250">
    <property type="entry name" value="DUF6883"/>
</dbReference>
<dbReference type="AlphaFoldDB" id="A0A369ID61"/>
<reference evidence="2 3" key="1">
    <citation type="submission" date="2018-07" db="EMBL/GenBank/DDBJ databases">
        <title>Genome analysis of Runella aurantiaca.</title>
        <authorList>
            <person name="Yang X."/>
        </authorList>
    </citation>
    <scope>NUCLEOTIDE SEQUENCE [LARGE SCALE GENOMIC DNA]</scope>
    <source>
        <strain evidence="2 3">YX9</strain>
    </source>
</reference>
<feature type="domain" description="DUF6883" evidence="1">
    <location>
        <begin position="4"/>
        <end position="100"/>
    </location>
</feature>
<dbReference type="Proteomes" id="UP000253141">
    <property type="component" value="Unassembled WGS sequence"/>
</dbReference>
<evidence type="ECO:0000313" key="2">
    <source>
        <dbReference type="EMBL" id="RDB05164.1"/>
    </source>
</evidence>
<protein>
    <recommendedName>
        <fullName evidence="1">DUF6883 domain-containing protein</fullName>
    </recommendedName>
</protein>
<name>A0A369ID61_9BACT</name>
<gene>
    <name evidence="2" type="ORF">DVG78_14905</name>
</gene>
<sequence length="102" mass="11980">MKQTIIVEKAKITDYLLVWKEKNDKSAFLNRLGYYQNNWEDLQNEIILIAQNNDSVFQRTAPFGGSLHKIVAKLKDKSVITIWLLTEDNETFRFVTLYPNDL</sequence>
<dbReference type="EMBL" id="QPIW01000011">
    <property type="protein sequence ID" value="RDB05164.1"/>
    <property type="molecule type" value="Genomic_DNA"/>
</dbReference>
<proteinExistence type="predicted"/>
<dbReference type="OrthoDB" id="962404at2"/>
<accession>A0A369ID61</accession>
<keyword evidence="3" id="KW-1185">Reference proteome</keyword>
<evidence type="ECO:0000259" key="1">
    <source>
        <dbReference type="Pfam" id="PF21814"/>
    </source>
</evidence>
<dbReference type="Pfam" id="PF21814">
    <property type="entry name" value="DUF6883"/>
    <property type="match status" value="1"/>
</dbReference>
<dbReference type="RefSeq" id="WP_114461860.1">
    <property type="nucleotide sequence ID" value="NZ_QPIW01000011.1"/>
</dbReference>
<organism evidence="2 3">
    <name type="scientific">Runella aurantiaca</name>
    <dbReference type="NCBI Taxonomy" id="2282308"/>
    <lineage>
        <taxon>Bacteria</taxon>
        <taxon>Pseudomonadati</taxon>
        <taxon>Bacteroidota</taxon>
        <taxon>Cytophagia</taxon>
        <taxon>Cytophagales</taxon>
        <taxon>Spirosomataceae</taxon>
        <taxon>Runella</taxon>
    </lineage>
</organism>